<dbReference type="InterPro" id="IPR053151">
    <property type="entry name" value="RNase_H-like"/>
</dbReference>
<dbReference type="AlphaFoldDB" id="A0A1U7VL68"/>
<evidence type="ECO:0000313" key="2">
    <source>
        <dbReference type="RefSeq" id="XP_009762590.1"/>
    </source>
</evidence>
<dbReference type="eggNOG" id="KOG1075">
    <property type="taxonomic scope" value="Eukaryota"/>
</dbReference>
<dbReference type="GeneID" id="104214595"/>
<dbReference type="Proteomes" id="UP000189701">
    <property type="component" value="Unplaced"/>
</dbReference>
<evidence type="ECO:0000313" key="1">
    <source>
        <dbReference type="Proteomes" id="UP000189701"/>
    </source>
</evidence>
<reference evidence="2" key="2">
    <citation type="submission" date="2025-08" db="UniProtKB">
        <authorList>
            <consortium name="RefSeq"/>
        </authorList>
    </citation>
    <scope>IDENTIFICATION</scope>
    <source>
        <tissue evidence="2">Leaf</tissue>
    </source>
</reference>
<protein>
    <submittedName>
        <fullName evidence="2">Uncharacterized protein LOC104214595</fullName>
    </submittedName>
</protein>
<dbReference type="RefSeq" id="XP_009762590.1">
    <property type="nucleotide sequence ID" value="XM_009764288.1"/>
</dbReference>
<organism evidence="1 2">
    <name type="scientific">Nicotiana sylvestris</name>
    <name type="common">Wood tobacco</name>
    <name type="synonym">South American tobacco</name>
    <dbReference type="NCBI Taxonomy" id="4096"/>
    <lineage>
        <taxon>Eukaryota</taxon>
        <taxon>Viridiplantae</taxon>
        <taxon>Streptophyta</taxon>
        <taxon>Embryophyta</taxon>
        <taxon>Tracheophyta</taxon>
        <taxon>Spermatophyta</taxon>
        <taxon>Magnoliopsida</taxon>
        <taxon>eudicotyledons</taxon>
        <taxon>Gunneridae</taxon>
        <taxon>Pentapetalae</taxon>
        <taxon>asterids</taxon>
        <taxon>lamiids</taxon>
        <taxon>Solanales</taxon>
        <taxon>Solanaceae</taxon>
        <taxon>Nicotianoideae</taxon>
        <taxon>Nicotianeae</taxon>
        <taxon>Nicotiana</taxon>
    </lineage>
</organism>
<accession>A0A1U7VL68</accession>
<reference evidence="1" key="1">
    <citation type="journal article" date="2013" name="Genome Biol.">
        <title>Reference genomes and transcriptomes of Nicotiana sylvestris and Nicotiana tomentosiformis.</title>
        <authorList>
            <person name="Sierro N."/>
            <person name="Battey J.N."/>
            <person name="Ouadi S."/>
            <person name="Bovet L."/>
            <person name="Goepfert S."/>
            <person name="Bakaher N."/>
            <person name="Peitsch M.C."/>
            <person name="Ivanov N.V."/>
        </authorList>
    </citation>
    <scope>NUCLEOTIDE SEQUENCE [LARGE SCALE GENOMIC DNA]</scope>
</reference>
<gene>
    <name evidence="2" type="primary">LOC104214595</name>
</gene>
<sequence>MGDISETLAIKRWWRFRAKPSLLETFLKQKYCVRAHPATKKWASGDSHLWKSMTQARQKAEIHMIWQVNSGSSSFLWDNWTGKGALATEFPEASKSTRTLVNSFIANEKWNEYKLREVIPTHMVQHILTIEIGRHNINDNLVWDLTENGKYTNKSTYGEAARKIWNLFGGPLGIAGLQGTIRTLLNSWWQERSTNAIHKLVIQIVPIIVCWELWKQWCVCMQVWRSEKAQYVHLKHQISWMIQVAVNNAFPNNGLTLPWINLVKLQSIPKSIIVCWETPKSGTIKLNTDGSYNANSGKAGLGGILRDDKGNLVMAFSHM</sequence>
<keyword evidence="1" id="KW-1185">Reference proteome</keyword>
<dbReference type="PANTHER" id="PTHR47723:SF19">
    <property type="entry name" value="POLYNUCLEOTIDYL TRANSFERASE, RIBONUCLEASE H-LIKE SUPERFAMILY PROTEIN"/>
    <property type="match status" value="1"/>
</dbReference>
<proteinExistence type="predicted"/>
<dbReference type="KEGG" id="nsy:104214595"/>
<name>A0A1U7VL68_NICSY</name>
<dbReference type="PANTHER" id="PTHR47723">
    <property type="entry name" value="OS05G0353850 PROTEIN"/>
    <property type="match status" value="1"/>
</dbReference>